<protein>
    <submittedName>
        <fullName evidence="1">1613_t:CDS:1</fullName>
    </submittedName>
</protein>
<keyword evidence="2" id="KW-1185">Reference proteome</keyword>
<dbReference type="EMBL" id="CAJVPT010001098">
    <property type="protein sequence ID" value="CAG8456584.1"/>
    <property type="molecule type" value="Genomic_DNA"/>
</dbReference>
<accession>A0ACA9K777</accession>
<comment type="caution">
    <text evidence="1">The sequence shown here is derived from an EMBL/GenBank/DDBJ whole genome shotgun (WGS) entry which is preliminary data.</text>
</comment>
<proteinExistence type="predicted"/>
<gene>
    <name evidence="1" type="ORF">ACOLOM_LOCUS986</name>
</gene>
<sequence length="514" mass="58517">MLQVATLPYLCIIEIAENFHNNRQSLRSCLLINRHWCRNIVPILWRDPFRSIPLVSSIHLINSYLQCCSNKELDEILSGSSDFIRSSNVPCFDYPQYLRTLNVSRIGAAVRHWLKFSSKTLLNQREIPAWEEKQKSFCRFFTNRSSAIDHVIVDMTLRSPRNEASISEIFSYPGAKLSISHLREVECYGMFEKTELLQLLSKTSKGIRKLSVSIIRTEGELSALVALIHAQIRLCDVTLADCFDTAEMVVKALTSCKSSLRHIRLLGGVFDCQDLRSLLECDQMETLMIADCAISTSLKCSSGDTRKIPELKKLREITIQDTFVPRGLLVLYLQAANSSIREVSLSELITADTNEIIHAIASYCPNLRVFKLSIDHGQFNILYRLLESCKKLKNISIDSIAEDQKGWLEIDRESEVDANEILPSLGKHIPSSLRILRIWSNWVFTPESLEQFFINSVAKIKILDLSYCECINDQHLEILLKYAKVGTLKGLYVDRARHLSAEAVDYAGQFIDIC</sequence>
<evidence type="ECO:0000313" key="2">
    <source>
        <dbReference type="Proteomes" id="UP000789525"/>
    </source>
</evidence>
<name>A0ACA9K777_9GLOM</name>
<reference evidence="1" key="1">
    <citation type="submission" date="2021-06" db="EMBL/GenBank/DDBJ databases">
        <authorList>
            <person name="Kallberg Y."/>
            <person name="Tangrot J."/>
            <person name="Rosling A."/>
        </authorList>
    </citation>
    <scope>NUCLEOTIDE SEQUENCE</scope>
    <source>
        <strain evidence="1">CL356</strain>
    </source>
</reference>
<evidence type="ECO:0000313" key="1">
    <source>
        <dbReference type="EMBL" id="CAG8456584.1"/>
    </source>
</evidence>
<organism evidence="1 2">
    <name type="scientific">Acaulospora colombiana</name>
    <dbReference type="NCBI Taxonomy" id="27376"/>
    <lineage>
        <taxon>Eukaryota</taxon>
        <taxon>Fungi</taxon>
        <taxon>Fungi incertae sedis</taxon>
        <taxon>Mucoromycota</taxon>
        <taxon>Glomeromycotina</taxon>
        <taxon>Glomeromycetes</taxon>
        <taxon>Diversisporales</taxon>
        <taxon>Acaulosporaceae</taxon>
        <taxon>Acaulospora</taxon>
    </lineage>
</organism>
<dbReference type="Proteomes" id="UP000789525">
    <property type="component" value="Unassembled WGS sequence"/>
</dbReference>